<comment type="caution">
    <text evidence="1">The sequence shown here is derived from an EMBL/GenBank/DDBJ whole genome shotgun (WGS) entry which is preliminary data.</text>
</comment>
<protein>
    <submittedName>
        <fullName evidence="1">Uncharacterized protein</fullName>
    </submittedName>
</protein>
<keyword evidence="2" id="KW-1185">Reference proteome</keyword>
<gene>
    <name evidence="1" type="ORF">DCCM_0512</name>
</gene>
<organism evidence="1 2">
    <name type="scientific">Desulfocucumis palustris</name>
    <dbReference type="NCBI Taxonomy" id="1898651"/>
    <lineage>
        <taxon>Bacteria</taxon>
        <taxon>Bacillati</taxon>
        <taxon>Bacillota</taxon>
        <taxon>Clostridia</taxon>
        <taxon>Eubacteriales</taxon>
        <taxon>Desulfocucumaceae</taxon>
        <taxon>Desulfocucumis</taxon>
    </lineage>
</organism>
<accession>A0A2L2X893</accession>
<dbReference type="AlphaFoldDB" id="A0A2L2X893"/>
<dbReference type="RefSeq" id="WP_128739060.1">
    <property type="nucleotide sequence ID" value="NZ_BFAV01000025.1"/>
</dbReference>
<evidence type="ECO:0000313" key="2">
    <source>
        <dbReference type="Proteomes" id="UP000239549"/>
    </source>
</evidence>
<proteinExistence type="predicted"/>
<evidence type="ECO:0000313" key="1">
    <source>
        <dbReference type="EMBL" id="GBF32318.1"/>
    </source>
</evidence>
<dbReference type="Proteomes" id="UP000239549">
    <property type="component" value="Unassembled WGS sequence"/>
</dbReference>
<dbReference type="EMBL" id="BFAV01000025">
    <property type="protein sequence ID" value="GBF32318.1"/>
    <property type="molecule type" value="Genomic_DNA"/>
</dbReference>
<sequence length="61" mass="7258">MRDDEWIKLYYQFAARDRRSEPAGKVETTRKKGVIHKGLRIFNFAVLFWTSVLKNITTAKR</sequence>
<name>A0A2L2X893_9FIRM</name>
<reference evidence="2" key="1">
    <citation type="submission" date="2018-02" db="EMBL/GenBank/DDBJ databases">
        <title>Genome sequence of Desulfocucumis palustris strain NAW-5.</title>
        <authorList>
            <person name="Watanabe M."/>
            <person name="Kojima H."/>
            <person name="Fukui M."/>
        </authorList>
    </citation>
    <scope>NUCLEOTIDE SEQUENCE [LARGE SCALE GENOMIC DNA]</scope>
    <source>
        <strain evidence="2">NAW-5</strain>
    </source>
</reference>